<sequence>MSVTPNYLREDIEDQFEFPDFPPRMTANRSKDFKRPCEKCELAECRCIGWKAFDVVN</sequence>
<keyword evidence="1" id="KW-0614">Plasmid</keyword>
<proteinExistence type="predicted"/>
<gene>
    <name evidence="1" type="ORF">NXC12_PD00015</name>
</gene>
<evidence type="ECO:0000313" key="2">
    <source>
        <dbReference type="Proteomes" id="UP000194159"/>
    </source>
</evidence>
<dbReference type="Proteomes" id="UP000194159">
    <property type="component" value="Plasmid pRetNXC12d"/>
</dbReference>
<protein>
    <submittedName>
        <fullName evidence="1">Uncharacterized protein</fullName>
    </submittedName>
</protein>
<evidence type="ECO:0000313" key="1">
    <source>
        <dbReference type="EMBL" id="ARQ13128.1"/>
    </source>
</evidence>
<dbReference type="AlphaFoldDB" id="A0AAN1BKZ3"/>
<geneLocation type="plasmid" evidence="2">
    <name>pretnxc12d</name>
</geneLocation>
<organism evidence="1 2">
    <name type="scientific">Rhizobium etli</name>
    <dbReference type="NCBI Taxonomy" id="29449"/>
    <lineage>
        <taxon>Bacteria</taxon>
        <taxon>Pseudomonadati</taxon>
        <taxon>Pseudomonadota</taxon>
        <taxon>Alphaproteobacteria</taxon>
        <taxon>Hyphomicrobiales</taxon>
        <taxon>Rhizobiaceae</taxon>
        <taxon>Rhizobium/Agrobacterium group</taxon>
        <taxon>Rhizobium</taxon>
    </lineage>
</organism>
<accession>A0AAN1BKZ3</accession>
<name>A0AAN1BKZ3_RHIET</name>
<dbReference type="EMBL" id="CP020910">
    <property type="protein sequence ID" value="ARQ13128.1"/>
    <property type="molecule type" value="Genomic_DNA"/>
</dbReference>
<reference evidence="1 2" key="1">
    <citation type="submission" date="2017-04" db="EMBL/GenBank/DDBJ databases">
        <title>Complete genome sequences of Rhizobium genomic linages associated to common bean (phaseolus vulgaris).</title>
        <authorList>
            <person name="Santamaria R.I."/>
            <person name="Bustos P."/>
            <person name="Perez-Carrascal O."/>
            <person name="Martinez-Flores I."/>
            <person name="Juarez S."/>
            <person name="Lozano L."/>
            <person name="Miranda F."/>
            <person name="Vinuesa P."/>
            <person name="Martinez-Romero E."/>
            <person name="Cevallos M.A."/>
            <person name="Romero D."/>
            <person name="Davila G."/>
            <person name="Gonzalez V."/>
        </authorList>
    </citation>
    <scope>NUCLEOTIDE SEQUENCE [LARGE SCALE GENOMIC DNA]</scope>
    <source>
        <strain evidence="1 2">NXC12</strain>
        <plasmid evidence="2">pretnxc12d</plasmid>
    </source>
</reference>
<dbReference type="RefSeq" id="WP_198388426.1">
    <property type="nucleotide sequence ID" value="NZ_CP020910.1"/>
</dbReference>